<protein>
    <submittedName>
        <fullName evidence="3">MCE family protein</fullName>
    </submittedName>
</protein>
<dbReference type="InterPro" id="IPR005693">
    <property type="entry name" value="Mce"/>
</dbReference>
<dbReference type="RefSeq" id="WP_144591443.1">
    <property type="nucleotide sequence ID" value="NZ_VJWX01000340.1"/>
</dbReference>
<reference evidence="3 4" key="1">
    <citation type="submission" date="2019-07" db="EMBL/GenBank/DDBJ databases">
        <authorList>
            <person name="Duangmal K."/>
            <person name="Teo W.F.A."/>
        </authorList>
    </citation>
    <scope>NUCLEOTIDE SEQUENCE [LARGE SCALE GENOMIC DNA]</scope>
    <source>
        <strain evidence="3 4">TBRC 6029</strain>
    </source>
</reference>
<keyword evidence="4" id="KW-1185">Reference proteome</keyword>
<dbReference type="Pfam" id="PF11887">
    <property type="entry name" value="Mce4_CUP1"/>
    <property type="match status" value="1"/>
</dbReference>
<dbReference type="InterPro" id="IPR024516">
    <property type="entry name" value="Mce_C"/>
</dbReference>
<evidence type="ECO:0000259" key="2">
    <source>
        <dbReference type="Pfam" id="PF11887"/>
    </source>
</evidence>
<gene>
    <name evidence="3" type="ORF">FNH05_26555</name>
</gene>
<reference evidence="3 4" key="2">
    <citation type="submission" date="2019-08" db="EMBL/GenBank/DDBJ databases">
        <title>Amycolatopsis acidicola sp. nov., isolated from peat swamp forest soil.</title>
        <authorList>
            <person name="Srisuk N."/>
        </authorList>
    </citation>
    <scope>NUCLEOTIDE SEQUENCE [LARGE SCALE GENOMIC DNA]</scope>
    <source>
        <strain evidence="3 4">TBRC 6029</strain>
    </source>
</reference>
<feature type="domain" description="Mce/MlaD" evidence="1">
    <location>
        <begin position="40"/>
        <end position="113"/>
    </location>
</feature>
<accession>A0A558BDN8</accession>
<dbReference type="Proteomes" id="UP000320011">
    <property type="component" value="Unassembled WGS sequence"/>
</dbReference>
<dbReference type="GO" id="GO:0005576">
    <property type="term" value="C:extracellular region"/>
    <property type="evidence" value="ECO:0007669"/>
    <property type="project" value="TreeGrafter"/>
</dbReference>
<dbReference type="EMBL" id="VJWX01000340">
    <property type="protein sequence ID" value="TVT34634.1"/>
    <property type="molecule type" value="Genomic_DNA"/>
</dbReference>
<dbReference type="InterPro" id="IPR003399">
    <property type="entry name" value="Mce/MlaD"/>
</dbReference>
<dbReference type="GO" id="GO:0051701">
    <property type="term" value="P:biological process involved in interaction with host"/>
    <property type="evidence" value="ECO:0007669"/>
    <property type="project" value="TreeGrafter"/>
</dbReference>
<dbReference type="Pfam" id="PF02470">
    <property type="entry name" value="MlaD"/>
    <property type="match status" value="1"/>
</dbReference>
<evidence type="ECO:0000313" key="4">
    <source>
        <dbReference type="Proteomes" id="UP000320011"/>
    </source>
</evidence>
<dbReference type="InterPro" id="IPR052336">
    <property type="entry name" value="MlaD_Phospholipid_Transporter"/>
</dbReference>
<dbReference type="AlphaFoldDB" id="A0A558BDN8"/>
<name>A0A558BDN8_9PSEU</name>
<sequence length="347" mass="37020">MRNFAAPLIKILVFAVVTVVLTGILGATIANTNFGVTSGYVARFTDASGLHEGDDVRIVGVKVGQVARIGVAEDGDRRFADVHFTVSSTYHLPASATATVKYRNLVGQRYLSIGTNVADGTQLPEGGMIPPERTQPALNLTVLFNGMKPLFQALDPQQVNQLSYEIIQVFQGEGGTIQSLLTHTASITSAIADKDKVIGQVIDNLNGVLSTVNQRGPELSNLIDQTQQLVTGLAQQRGPIGEAVSALSNLTDVTAGLLKDARPALKDDIAGLGKLSSNLSDSGQLLDELLRKLPGNLDKYTRVMSYGSWYNYFLCNLTGTIGISSLNVTLPILPLPATELPERCKTS</sequence>
<organism evidence="3 4">
    <name type="scientific">Amycolatopsis rhizosphaerae</name>
    <dbReference type="NCBI Taxonomy" id="2053003"/>
    <lineage>
        <taxon>Bacteria</taxon>
        <taxon>Bacillati</taxon>
        <taxon>Actinomycetota</taxon>
        <taxon>Actinomycetes</taxon>
        <taxon>Pseudonocardiales</taxon>
        <taxon>Pseudonocardiaceae</taxon>
        <taxon>Amycolatopsis</taxon>
    </lineage>
</organism>
<dbReference type="PANTHER" id="PTHR33371">
    <property type="entry name" value="INTERMEMBRANE PHOSPHOLIPID TRANSPORT SYSTEM BINDING PROTEIN MLAD-RELATED"/>
    <property type="match status" value="1"/>
</dbReference>
<evidence type="ECO:0000259" key="1">
    <source>
        <dbReference type="Pfam" id="PF02470"/>
    </source>
</evidence>
<dbReference type="PANTHER" id="PTHR33371:SF17">
    <property type="entry name" value="MCE-FAMILY PROTEIN MCE1B"/>
    <property type="match status" value="1"/>
</dbReference>
<dbReference type="OrthoDB" id="338143at2"/>
<comment type="caution">
    <text evidence="3">The sequence shown here is derived from an EMBL/GenBank/DDBJ whole genome shotgun (WGS) entry which is preliminary data.</text>
</comment>
<evidence type="ECO:0000313" key="3">
    <source>
        <dbReference type="EMBL" id="TVT34634.1"/>
    </source>
</evidence>
<feature type="domain" description="Mammalian cell entry C-terminal" evidence="2">
    <location>
        <begin position="121"/>
        <end position="271"/>
    </location>
</feature>
<proteinExistence type="predicted"/>
<dbReference type="NCBIfam" id="TIGR00996">
    <property type="entry name" value="Mtu_fam_mce"/>
    <property type="match status" value="1"/>
</dbReference>